<reference evidence="2 3" key="1">
    <citation type="submission" date="2019-12" db="EMBL/GenBank/DDBJ databases">
        <title>Roseobacter cerasinus sp. nov., isolated from seawater around aquaculture.</title>
        <authorList>
            <person name="Muramatsu S."/>
            <person name="Takabe Y."/>
            <person name="Mori K."/>
            <person name="Takaichi S."/>
            <person name="Hanada S."/>
        </authorList>
    </citation>
    <scope>NUCLEOTIDE SEQUENCE [LARGE SCALE GENOMIC DNA]</scope>
    <source>
        <strain evidence="2 3">AI77</strain>
    </source>
</reference>
<dbReference type="InterPro" id="IPR027417">
    <property type="entry name" value="P-loop_NTPase"/>
</dbReference>
<dbReference type="AlphaFoldDB" id="A0A640VRZ1"/>
<accession>A0A640VRZ1</accession>
<dbReference type="InterPro" id="IPR011104">
    <property type="entry name" value="Hpr_kin/Pase_C"/>
</dbReference>
<dbReference type="SUPFAM" id="SSF53795">
    <property type="entry name" value="PEP carboxykinase-like"/>
    <property type="match status" value="1"/>
</dbReference>
<evidence type="ECO:0000313" key="3">
    <source>
        <dbReference type="Proteomes" id="UP000436522"/>
    </source>
</evidence>
<dbReference type="GO" id="GO:0005524">
    <property type="term" value="F:ATP binding"/>
    <property type="evidence" value="ECO:0007669"/>
    <property type="project" value="InterPro"/>
</dbReference>
<feature type="domain" description="HPr kinase/phosphorylase C-terminal" evidence="1">
    <location>
        <begin position="10"/>
        <end position="87"/>
    </location>
</feature>
<dbReference type="GO" id="GO:0000155">
    <property type="term" value="F:phosphorelay sensor kinase activity"/>
    <property type="evidence" value="ECO:0007669"/>
    <property type="project" value="InterPro"/>
</dbReference>
<sequence>MQEDHQHVDQMILHASCVAVGERAALIVGASGQGKSTLALQMMALGAALVSDDQTQIDRRQETLWVSAPPAISGLIEARGVGLLEATPIKTARVYAVIDMDHTETRRLPELQTRVIAGIGIPCLHKVDSPAFPAAVLQYLKTGRREPS</sequence>
<gene>
    <name evidence="2" type="primary">hprK</name>
    <name evidence="2" type="ORF">So717_27260</name>
</gene>
<dbReference type="CDD" id="cd01918">
    <property type="entry name" value="HprK_C"/>
    <property type="match status" value="1"/>
</dbReference>
<evidence type="ECO:0000259" key="1">
    <source>
        <dbReference type="Pfam" id="PF07475"/>
    </source>
</evidence>
<organism evidence="2 3">
    <name type="scientific">Roseobacter cerasinus</name>
    <dbReference type="NCBI Taxonomy" id="2602289"/>
    <lineage>
        <taxon>Bacteria</taxon>
        <taxon>Pseudomonadati</taxon>
        <taxon>Pseudomonadota</taxon>
        <taxon>Alphaproteobacteria</taxon>
        <taxon>Rhodobacterales</taxon>
        <taxon>Roseobacteraceae</taxon>
        <taxon>Roseobacter</taxon>
    </lineage>
</organism>
<keyword evidence="3" id="KW-1185">Reference proteome</keyword>
<dbReference type="Gene3D" id="3.40.50.300">
    <property type="entry name" value="P-loop containing nucleotide triphosphate hydrolases"/>
    <property type="match status" value="1"/>
</dbReference>
<dbReference type="Pfam" id="PF07475">
    <property type="entry name" value="Hpr_kinase_C"/>
    <property type="match status" value="1"/>
</dbReference>
<name>A0A640VRZ1_9RHOB</name>
<dbReference type="EMBL" id="BLIV01000005">
    <property type="protein sequence ID" value="GFE50973.1"/>
    <property type="molecule type" value="Genomic_DNA"/>
</dbReference>
<dbReference type="GO" id="GO:0006109">
    <property type="term" value="P:regulation of carbohydrate metabolic process"/>
    <property type="evidence" value="ECO:0007669"/>
    <property type="project" value="InterPro"/>
</dbReference>
<evidence type="ECO:0000313" key="2">
    <source>
        <dbReference type="EMBL" id="GFE50973.1"/>
    </source>
</evidence>
<protein>
    <submittedName>
        <fullName evidence="2">Aldolase</fullName>
    </submittedName>
</protein>
<proteinExistence type="predicted"/>
<comment type="caution">
    <text evidence="2">The sequence shown here is derived from an EMBL/GenBank/DDBJ whole genome shotgun (WGS) entry which is preliminary data.</text>
</comment>
<dbReference type="Proteomes" id="UP000436522">
    <property type="component" value="Unassembled WGS sequence"/>
</dbReference>